<feature type="domain" description="Amphi-Trp" evidence="1">
    <location>
        <begin position="8"/>
        <end position="79"/>
    </location>
</feature>
<dbReference type="EMBL" id="CP043494">
    <property type="protein sequence ID" value="WNG45386.1"/>
    <property type="molecule type" value="Genomic_DNA"/>
</dbReference>
<evidence type="ECO:0000313" key="2">
    <source>
        <dbReference type="EMBL" id="WNG45386.1"/>
    </source>
</evidence>
<sequence length="86" mass="10022">MPKRPKRDIEKRYPRKEFVAKLRRLADAIEAGEAFSIQVAGERLRIPADALFNIEHEREGGVDELEFQLRWKHSGEAASQKKPRPR</sequence>
<evidence type="ECO:0000259" key="1">
    <source>
        <dbReference type="Pfam" id="PF20068"/>
    </source>
</evidence>
<name>A0ABY9WRK7_9BACT</name>
<accession>A0ABY9WRK7</accession>
<dbReference type="InterPro" id="IPR027598">
    <property type="entry name" value="Amphi-Trp_dom"/>
</dbReference>
<reference evidence="2 3" key="1">
    <citation type="submission" date="2019-08" db="EMBL/GenBank/DDBJ databases">
        <title>Archangium and Cystobacter genomes.</title>
        <authorList>
            <person name="Chen I.-C.K."/>
            <person name="Wielgoss S."/>
        </authorList>
    </citation>
    <scope>NUCLEOTIDE SEQUENCE [LARGE SCALE GENOMIC DNA]</scope>
    <source>
        <strain evidence="2 3">Cbm 6</strain>
    </source>
</reference>
<proteinExistence type="predicted"/>
<organism evidence="2 3">
    <name type="scientific">Archangium minus</name>
    <dbReference type="NCBI Taxonomy" id="83450"/>
    <lineage>
        <taxon>Bacteria</taxon>
        <taxon>Pseudomonadati</taxon>
        <taxon>Myxococcota</taxon>
        <taxon>Myxococcia</taxon>
        <taxon>Myxococcales</taxon>
        <taxon>Cystobacterineae</taxon>
        <taxon>Archangiaceae</taxon>
        <taxon>Archangium</taxon>
    </lineage>
</organism>
<evidence type="ECO:0000313" key="3">
    <source>
        <dbReference type="Proteomes" id="UP001611383"/>
    </source>
</evidence>
<gene>
    <name evidence="2" type="ORF">F0U60_15710</name>
</gene>
<dbReference type="Proteomes" id="UP001611383">
    <property type="component" value="Chromosome"/>
</dbReference>
<dbReference type="NCBIfam" id="TIGR04354">
    <property type="entry name" value="amphi-Trp"/>
    <property type="match status" value="1"/>
</dbReference>
<protein>
    <submittedName>
        <fullName evidence="2">Amphi-Trp domain-containing protein</fullName>
    </submittedName>
</protein>
<dbReference type="RefSeq" id="WP_395820086.1">
    <property type="nucleotide sequence ID" value="NZ_CP043494.1"/>
</dbReference>
<dbReference type="Pfam" id="PF20068">
    <property type="entry name" value="Amphi-Trp"/>
    <property type="match status" value="1"/>
</dbReference>
<keyword evidence="3" id="KW-1185">Reference proteome</keyword>